<accession>A0A918IWD1</accession>
<dbReference type="InterPro" id="IPR010466">
    <property type="entry name" value="DUF1058"/>
</dbReference>
<evidence type="ECO:0000313" key="4">
    <source>
        <dbReference type="Proteomes" id="UP000628984"/>
    </source>
</evidence>
<keyword evidence="2" id="KW-0732">Signal</keyword>
<evidence type="ECO:0008006" key="5">
    <source>
        <dbReference type="Google" id="ProtNLM"/>
    </source>
</evidence>
<evidence type="ECO:0000256" key="1">
    <source>
        <dbReference type="SAM" id="MobiDB-lite"/>
    </source>
</evidence>
<gene>
    <name evidence="3" type="ORF">GCM10011452_19800</name>
</gene>
<proteinExistence type="predicted"/>
<organism evidence="3 4">
    <name type="scientific">Gemmobacter lanyuensis</name>
    <dbReference type="NCBI Taxonomy" id="1054497"/>
    <lineage>
        <taxon>Bacteria</taxon>
        <taxon>Pseudomonadati</taxon>
        <taxon>Pseudomonadota</taxon>
        <taxon>Alphaproteobacteria</taxon>
        <taxon>Rhodobacterales</taxon>
        <taxon>Paracoccaceae</taxon>
        <taxon>Gemmobacter</taxon>
    </lineage>
</organism>
<comment type="caution">
    <text evidence="3">The sequence shown here is derived from an EMBL/GenBank/DDBJ whole genome shotgun (WGS) entry which is preliminary data.</text>
</comment>
<reference evidence="3" key="2">
    <citation type="submission" date="2020-09" db="EMBL/GenBank/DDBJ databases">
        <authorList>
            <person name="Sun Q."/>
            <person name="Kim S."/>
        </authorList>
    </citation>
    <scope>NUCLEOTIDE SEQUENCE</scope>
    <source>
        <strain evidence="3">KCTC 23714</strain>
    </source>
</reference>
<keyword evidence="4" id="KW-1185">Reference proteome</keyword>
<name>A0A918IWD1_9RHOB</name>
<dbReference type="EMBL" id="BMYQ01000005">
    <property type="protein sequence ID" value="GGW31294.1"/>
    <property type="molecule type" value="Genomic_DNA"/>
</dbReference>
<feature type="compositionally biased region" description="Low complexity" evidence="1">
    <location>
        <begin position="36"/>
        <end position="52"/>
    </location>
</feature>
<evidence type="ECO:0000256" key="2">
    <source>
        <dbReference type="SAM" id="SignalP"/>
    </source>
</evidence>
<dbReference type="Proteomes" id="UP000628984">
    <property type="component" value="Unassembled WGS sequence"/>
</dbReference>
<dbReference type="RefSeq" id="WP_229804102.1">
    <property type="nucleotide sequence ID" value="NZ_BMYQ01000005.1"/>
</dbReference>
<sequence length="197" mass="21428">MGMTFGQFLRWQVMIVAFAAGAAPAQTEPPISAEETGGTQAVPAPGTTTAAPRDPSRGQVTNLPLPRYVTLKTDEGNARRGPGLTHRIDWVFKRAGMPLKVTAEYENWRRIEDQEGLGGWVHYSLLSGVRSVLIQAELADFRSAPDTAAEVVLRAERGVIAKIVECNPDWCRLSVDGEKGWVSKAALWGVESGEIIE</sequence>
<evidence type="ECO:0000313" key="3">
    <source>
        <dbReference type="EMBL" id="GGW31294.1"/>
    </source>
</evidence>
<reference evidence="3" key="1">
    <citation type="journal article" date="2014" name="Int. J. Syst. Evol. Microbiol.">
        <title>Complete genome sequence of Corynebacterium casei LMG S-19264T (=DSM 44701T), isolated from a smear-ripened cheese.</title>
        <authorList>
            <consortium name="US DOE Joint Genome Institute (JGI-PGF)"/>
            <person name="Walter F."/>
            <person name="Albersmeier A."/>
            <person name="Kalinowski J."/>
            <person name="Ruckert C."/>
        </authorList>
    </citation>
    <scope>NUCLEOTIDE SEQUENCE</scope>
    <source>
        <strain evidence="3">KCTC 23714</strain>
    </source>
</reference>
<dbReference type="Pfam" id="PF06347">
    <property type="entry name" value="SH3_4"/>
    <property type="match status" value="2"/>
</dbReference>
<feature type="chain" id="PRO_5037495554" description="SH3-like domain-containing protein" evidence="2">
    <location>
        <begin position="26"/>
        <end position="197"/>
    </location>
</feature>
<dbReference type="Gene3D" id="2.30.30.40">
    <property type="entry name" value="SH3 Domains"/>
    <property type="match status" value="2"/>
</dbReference>
<dbReference type="AlphaFoldDB" id="A0A918IWD1"/>
<feature type="region of interest" description="Disordered" evidence="1">
    <location>
        <begin position="27"/>
        <end position="60"/>
    </location>
</feature>
<feature type="signal peptide" evidence="2">
    <location>
        <begin position="1"/>
        <end position="25"/>
    </location>
</feature>
<protein>
    <recommendedName>
        <fullName evidence="5">SH3-like domain-containing protein</fullName>
    </recommendedName>
</protein>